<reference evidence="1 2" key="1">
    <citation type="submission" date="2014-04" db="EMBL/GenBank/DDBJ databases">
        <title>Whole genome of Muricauda olearia.</title>
        <authorList>
            <person name="Zhang X.-H."/>
            <person name="Tang K."/>
        </authorList>
    </citation>
    <scope>NUCLEOTIDE SEQUENCE [LARGE SCALE GENOMIC DNA]</scope>
    <source>
        <strain evidence="1 2">Th120</strain>
    </source>
</reference>
<evidence type="ECO:0000313" key="1">
    <source>
        <dbReference type="EMBL" id="RYC51963.1"/>
    </source>
</evidence>
<protein>
    <submittedName>
        <fullName evidence="1">Uncharacterized protein</fullName>
    </submittedName>
</protein>
<dbReference type="EMBL" id="JJMP01000003">
    <property type="protein sequence ID" value="RYC51963.1"/>
    <property type="molecule type" value="Genomic_DNA"/>
</dbReference>
<name>A0A444VMG5_9FLAO</name>
<gene>
    <name evidence="1" type="ORF">DN53_08750</name>
</gene>
<organism evidence="1 2">
    <name type="scientific">Flagellimonas olearia</name>
    <dbReference type="NCBI Taxonomy" id="552546"/>
    <lineage>
        <taxon>Bacteria</taxon>
        <taxon>Pseudomonadati</taxon>
        <taxon>Bacteroidota</taxon>
        <taxon>Flavobacteriia</taxon>
        <taxon>Flavobacteriales</taxon>
        <taxon>Flavobacteriaceae</taxon>
        <taxon>Flagellimonas</taxon>
    </lineage>
</organism>
<sequence>MVHVPTALVQGAGQLQHVALMVPLGTGHGKLKGEGKHHIVQHRYLGHALLCGFLKDHMALRPMYPLQQLPVLVVAYFQAGKAKVQGDRGVLVEKIINGL</sequence>
<evidence type="ECO:0000313" key="2">
    <source>
        <dbReference type="Proteomes" id="UP000290261"/>
    </source>
</evidence>
<proteinExistence type="predicted"/>
<comment type="caution">
    <text evidence="1">The sequence shown here is derived from an EMBL/GenBank/DDBJ whole genome shotgun (WGS) entry which is preliminary data.</text>
</comment>
<keyword evidence="2" id="KW-1185">Reference proteome</keyword>
<dbReference type="AlphaFoldDB" id="A0A444VMG5"/>
<accession>A0A444VMG5</accession>
<dbReference type="Proteomes" id="UP000290261">
    <property type="component" value="Unassembled WGS sequence"/>
</dbReference>